<evidence type="ECO:0000256" key="1">
    <source>
        <dbReference type="ARBA" id="ARBA00022679"/>
    </source>
</evidence>
<dbReference type="PANTHER" id="PTHR10584">
    <property type="entry name" value="SUGAR KINASE"/>
    <property type="match status" value="1"/>
</dbReference>
<accession>C6C439</accession>
<dbReference type="InterPro" id="IPR011611">
    <property type="entry name" value="PfkB_dom"/>
</dbReference>
<dbReference type="eggNOG" id="COG0524">
    <property type="taxonomic scope" value="Bacteria"/>
</dbReference>
<dbReference type="GO" id="GO:0016301">
    <property type="term" value="F:kinase activity"/>
    <property type="evidence" value="ECO:0007669"/>
    <property type="project" value="UniProtKB-KW"/>
</dbReference>
<dbReference type="RefSeq" id="WP_015855263.1">
    <property type="nucleotide sequence ID" value="NC_012880.1"/>
</dbReference>
<proteinExistence type="predicted"/>
<dbReference type="InterPro" id="IPR029056">
    <property type="entry name" value="Ribokinase-like"/>
</dbReference>
<feature type="domain" description="Carbohydrate kinase PfkB" evidence="3">
    <location>
        <begin position="10"/>
        <end position="294"/>
    </location>
</feature>
<dbReference type="GO" id="GO:0005829">
    <property type="term" value="C:cytosol"/>
    <property type="evidence" value="ECO:0007669"/>
    <property type="project" value="TreeGrafter"/>
</dbReference>
<reference evidence="4" key="1">
    <citation type="submission" date="2009-06" db="EMBL/GenBank/DDBJ databases">
        <title>Complete sequence of Dickeya dadantii Ech703.</title>
        <authorList>
            <consortium name="US DOE Joint Genome Institute"/>
            <person name="Lucas S."/>
            <person name="Copeland A."/>
            <person name="Lapidus A."/>
            <person name="Glavina del Rio T."/>
            <person name="Dalin E."/>
            <person name="Tice H."/>
            <person name="Bruce D."/>
            <person name="Goodwin L."/>
            <person name="Pitluck S."/>
            <person name="Chertkov O."/>
            <person name="Brettin T."/>
            <person name="Detter J.C."/>
            <person name="Han C."/>
            <person name="Larimer F."/>
            <person name="Land M."/>
            <person name="Hauser L."/>
            <person name="Kyrpides N."/>
            <person name="Mikhailova N."/>
            <person name="Balakrishnan V."/>
            <person name="Glasner J."/>
            <person name="Perna N.T."/>
        </authorList>
    </citation>
    <scope>NUCLEOTIDE SEQUENCE [LARGE SCALE GENOMIC DNA]</scope>
    <source>
        <strain evidence="4">Ech703</strain>
    </source>
</reference>
<dbReference type="PANTHER" id="PTHR10584:SF166">
    <property type="entry name" value="RIBOKINASE"/>
    <property type="match status" value="1"/>
</dbReference>
<dbReference type="Gene3D" id="3.40.1190.20">
    <property type="match status" value="1"/>
</dbReference>
<evidence type="ECO:0000313" key="5">
    <source>
        <dbReference type="Proteomes" id="UP000002734"/>
    </source>
</evidence>
<dbReference type="KEGG" id="dda:Dd703_3608"/>
<dbReference type="EMBL" id="CP001654">
    <property type="protein sequence ID" value="ACS87366.1"/>
    <property type="molecule type" value="Genomic_DNA"/>
</dbReference>
<organism evidence="4 5">
    <name type="scientific">Musicola paradisiaca (strain Ech703)</name>
    <name type="common">Dickeya paradisiaca</name>
    <name type="synonym">Dickeya dadantii</name>
    <dbReference type="NCBI Taxonomy" id="579405"/>
    <lineage>
        <taxon>Bacteria</taxon>
        <taxon>Pseudomonadati</taxon>
        <taxon>Pseudomonadota</taxon>
        <taxon>Gammaproteobacteria</taxon>
        <taxon>Enterobacterales</taxon>
        <taxon>Pectobacteriaceae</taxon>
        <taxon>Musicola</taxon>
    </lineage>
</organism>
<keyword evidence="5" id="KW-1185">Reference proteome</keyword>
<evidence type="ECO:0000256" key="2">
    <source>
        <dbReference type="ARBA" id="ARBA00022777"/>
    </source>
</evidence>
<name>C6C439_MUSP7</name>
<dbReference type="Pfam" id="PF00294">
    <property type="entry name" value="PfkB"/>
    <property type="match status" value="1"/>
</dbReference>
<gene>
    <name evidence="4" type="ordered locus">Dd703_3608</name>
</gene>
<dbReference type="Proteomes" id="UP000002734">
    <property type="component" value="Chromosome"/>
</dbReference>
<keyword evidence="1" id="KW-0808">Transferase</keyword>
<dbReference type="InterPro" id="IPR002173">
    <property type="entry name" value="Carboh/pur_kinase_PfkB_CS"/>
</dbReference>
<evidence type="ECO:0000259" key="3">
    <source>
        <dbReference type="Pfam" id="PF00294"/>
    </source>
</evidence>
<keyword evidence="2" id="KW-0418">Kinase</keyword>
<evidence type="ECO:0000313" key="4">
    <source>
        <dbReference type="EMBL" id="ACS87366.1"/>
    </source>
</evidence>
<dbReference type="HOGENOM" id="CLU_027634_7_1_6"/>
<dbReference type="STRING" id="579405.Dd703_3608"/>
<dbReference type="AlphaFoldDB" id="C6C439"/>
<protein>
    <submittedName>
        <fullName evidence="4">PfkB domain protein</fullName>
    </submittedName>
</protein>
<sequence>MTSFHATRPVVVIGAAVGDIVLGLARLPHSGEDLEAEDRGSQIGGCAFNVARALRRLEVPVINGMTVGNGVWGQRVEETMQALDMTVLLRHRHMDNGWCLALAEQNGERTFISVPGCEGIWSDELLANVVPPANALIYASGYELVGEAGAPLRRWLLAHPQQKLIDLGPRLADIPADFIPTLQGSDTLLTLNRDETRYLCGAGEPAAQAARYAAQWGLTLICHLDQEGAWICPPDGAPRHLAAYPATVADTIGAGDAHCGGLLAGLSAGWMLDGAVDLANRVAAFVVENTGAAGAPDWVQLQRRFPVTHSAS</sequence>
<dbReference type="PROSITE" id="PS00584">
    <property type="entry name" value="PFKB_KINASES_2"/>
    <property type="match status" value="1"/>
</dbReference>
<dbReference type="SUPFAM" id="SSF53613">
    <property type="entry name" value="Ribokinase-like"/>
    <property type="match status" value="1"/>
</dbReference>